<dbReference type="Proteomes" id="UP000078599">
    <property type="component" value="Unassembled WGS sequence"/>
</dbReference>
<proteinExistence type="predicted"/>
<dbReference type="REBASE" id="26221">
    <property type="entry name" value="Tsp3ORF1310P"/>
</dbReference>
<organism evidence="1 3">
    <name type="scientific">Thiomonas arsenitoxydans (strain DSM 22701 / CIP 110005 / 3As)</name>
    <dbReference type="NCBI Taxonomy" id="426114"/>
    <lineage>
        <taxon>Bacteria</taxon>
        <taxon>Pseudomonadati</taxon>
        <taxon>Pseudomonadota</taxon>
        <taxon>Betaproteobacteria</taxon>
        <taxon>Burkholderiales</taxon>
        <taxon>Thiomonas</taxon>
    </lineage>
</organism>
<evidence type="ECO:0000313" key="4">
    <source>
        <dbReference type="Proteomes" id="UP000078599"/>
    </source>
</evidence>
<dbReference type="EMBL" id="CTRI01000026">
    <property type="protein sequence ID" value="CQR34797.1"/>
    <property type="molecule type" value="Genomic_DNA"/>
</dbReference>
<protein>
    <submittedName>
        <fullName evidence="1">Uncharacterized protein</fullName>
    </submittedName>
</protein>
<evidence type="ECO:0000313" key="3">
    <source>
        <dbReference type="Proteomes" id="UP000002372"/>
    </source>
</evidence>
<evidence type="ECO:0000313" key="2">
    <source>
        <dbReference type="EMBL" id="CQR34797.1"/>
    </source>
</evidence>
<reference evidence="3" key="2">
    <citation type="journal article" date="2010" name="PLoS Genet.">
        <title>Structure, function, and evolution of the Thiomonas spp. genome.</title>
        <authorList>
            <person name="Arsene-Ploetze F."/>
            <person name="Koechler S."/>
            <person name="Marchal M."/>
            <person name="Coppee J.Y."/>
            <person name="Chandler M."/>
            <person name="Bonnefoy V."/>
            <person name="Brochier-Armanet C."/>
            <person name="Barakat M."/>
            <person name="Barbe V."/>
            <person name="Battaglia-Brunet F."/>
            <person name="Bruneel O."/>
            <person name="Bryan C.G."/>
            <person name="Cleiss-Arnold J."/>
            <person name="Cruveiller S."/>
            <person name="Erhardt M."/>
            <person name="Heinrich-Salmeron A."/>
            <person name="Hommais F."/>
            <person name="Joulian C."/>
            <person name="Krin E."/>
            <person name="Lieutaud A."/>
            <person name="Lievremont D."/>
            <person name="Michel C."/>
            <person name="Muller D."/>
            <person name="Ortet P."/>
            <person name="Proux C."/>
            <person name="Siguier P."/>
            <person name="Roche D."/>
            <person name="Rouy Z."/>
            <person name="Salvignol G."/>
            <person name="Slyemi D."/>
            <person name="Talla E."/>
            <person name="Weiss S."/>
            <person name="Weissenbach J."/>
            <person name="Medigue C."/>
            <person name="Bertin P.N."/>
        </authorList>
    </citation>
    <scope>NUCLEOTIDE SEQUENCE [LARGE SCALE GENOMIC DNA]</scope>
    <source>
        <strain evidence="3">DSM 22701 / CIP 110005 / 3As</strain>
    </source>
</reference>
<reference key="1">
    <citation type="submission" date="2009-07" db="EMBL/GenBank/DDBJ databases">
        <authorList>
            <person name="Genoscope - CEA"/>
        </authorList>
    </citation>
    <scope>NUCLEOTIDE SEQUENCE</scope>
    <source>
        <strain>3As</strain>
    </source>
</reference>
<evidence type="ECO:0000313" key="1">
    <source>
        <dbReference type="EMBL" id="CAZ88002.1"/>
    </source>
</evidence>
<dbReference type="OrthoDB" id="9758243at2"/>
<dbReference type="AlphaFoldDB" id="D6CPS2"/>
<gene>
    <name evidence="1" type="ordered locus">THI_1313</name>
    <name evidence="2" type="ORF">THICB1_40055</name>
</gene>
<accession>D6CPS2</accession>
<dbReference type="KEGG" id="thi:THI_1313"/>
<reference evidence="2 4" key="4">
    <citation type="submission" date="2015-03" db="EMBL/GenBank/DDBJ databases">
        <authorList>
            <person name="Regsiter A."/>
            <person name="william w."/>
        </authorList>
    </citation>
    <scope>NUCLEOTIDE SEQUENCE [LARGE SCALE GENOMIC DNA]</scope>
    <source>
        <strain evidence="2 4">CB1</strain>
    </source>
</reference>
<dbReference type="EMBL" id="FP475956">
    <property type="protein sequence ID" value="CAZ88002.1"/>
    <property type="molecule type" value="Genomic_DNA"/>
</dbReference>
<sequence length="67" mass="7749">MPKLSNVHTERIFENELCDHLATHGWTVRTHLQNATGYSRELALFPDDLLVFVKETQGKRLPNPSFQ</sequence>
<keyword evidence="4" id="KW-1185">Reference proteome</keyword>
<dbReference type="RefSeq" id="WP_013105343.1">
    <property type="nucleotide sequence ID" value="NC_014145.1"/>
</dbReference>
<dbReference type="HOGENOM" id="CLU_2811092_0_0_4"/>
<name>D6CPS2_THIA3</name>
<dbReference type="Proteomes" id="UP000002372">
    <property type="component" value="Chromosome"/>
</dbReference>
<reference evidence="1" key="3">
    <citation type="submission" date="2010-07" db="EMBL/GenBank/DDBJ databases">
        <authorList>
            <person name="Genoscope - CEA"/>
        </authorList>
    </citation>
    <scope>NUCLEOTIDE SEQUENCE</scope>
    <source>
        <strain evidence="1">3As</strain>
    </source>
</reference>